<dbReference type="RefSeq" id="WP_090615349.1">
    <property type="nucleotide sequence ID" value="NZ_FOFD01000002.1"/>
</dbReference>
<evidence type="ECO:0000313" key="3">
    <source>
        <dbReference type="Proteomes" id="UP000199114"/>
    </source>
</evidence>
<protein>
    <recommendedName>
        <fullName evidence="4">Phosphorybosylanthranilate isomerase</fullName>
    </recommendedName>
</protein>
<dbReference type="Proteomes" id="UP000199114">
    <property type="component" value="Unassembled WGS sequence"/>
</dbReference>
<proteinExistence type="inferred from homology"/>
<dbReference type="InterPro" id="IPR011060">
    <property type="entry name" value="RibuloseP-bd_barrel"/>
</dbReference>
<dbReference type="AlphaFoldDB" id="A0A1H9EQY7"/>
<reference evidence="3" key="1">
    <citation type="submission" date="2016-10" db="EMBL/GenBank/DDBJ databases">
        <authorList>
            <person name="Varghese N."/>
            <person name="Submissions S."/>
        </authorList>
    </citation>
    <scope>NUCLEOTIDE SEQUENCE [LARGE SCALE GENOMIC DNA]</scope>
    <source>
        <strain evidence="3">DSM 25055</strain>
    </source>
</reference>
<comment type="similarity">
    <text evidence="1">Belongs to the BtpA family.</text>
</comment>
<dbReference type="PANTHER" id="PTHR21381:SF3">
    <property type="entry name" value="SGC REGION PROTEIN SGCQ-RELATED"/>
    <property type="match status" value="1"/>
</dbReference>
<gene>
    <name evidence="2" type="ORF">SAMN04489841_1360</name>
</gene>
<evidence type="ECO:0000256" key="1">
    <source>
        <dbReference type="ARBA" id="ARBA00006007"/>
    </source>
</evidence>
<dbReference type="PIRSF" id="PIRSF005956">
    <property type="entry name" value="BtpA"/>
    <property type="match status" value="1"/>
</dbReference>
<keyword evidence="3" id="KW-1185">Reference proteome</keyword>
<dbReference type="OrthoDB" id="38543at2157"/>
<accession>A0A1H9EQY7</accession>
<dbReference type="InterPro" id="IPR005137">
    <property type="entry name" value="BtpA"/>
</dbReference>
<dbReference type="CDD" id="cd04722">
    <property type="entry name" value="TIM_phosphate_binding"/>
    <property type="match status" value="1"/>
</dbReference>
<dbReference type="SUPFAM" id="SSF51366">
    <property type="entry name" value="Ribulose-phoshate binding barrel"/>
    <property type="match status" value="1"/>
</dbReference>
<dbReference type="NCBIfam" id="TIGR00259">
    <property type="entry name" value="thylakoid_BtpA"/>
    <property type="match status" value="1"/>
</dbReference>
<evidence type="ECO:0000313" key="2">
    <source>
        <dbReference type="EMBL" id="SEQ28140.1"/>
    </source>
</evidence>
<dbReference type="Pfam" id="PF03437">
    <property type="entry name" value="BtpA"/>
    <property type="match status" value="1"/>
</dbReference>
<dbReference type="STRING" id="1186196.SAMN04489841_1360"/>
<organism evidence="2 3">
    <name type="scientific">Natrinema salaciae</name>
    <dbReference type="NCBI Taxonomy" id="1186196"/>
    <lineage>
        <taxon>Archaea</taxon>
        <taxon>Methanobacteriati</taxon>
        <taxon>Methanobacteriota</taxon>
        <taxon>Stenosarchaea group</taxon>
        <taxon>Halobacteria</taxon>
        <taxon>Halobacteriales</taxon>
        <taxon>Natrialbaceae</taxon>
        <taxon>Natrinema</taxon>
    </lineage>
</organism>
<evidence type="ECO:0008006" key="4">
    <source>
        <dbReference type="Google" id="ProtNLM"/>
    </source>
</evidence>
<dbReference type="EMBL" id="FOFD01000002">
    <property type="protein sequence ID" value="SEQ28140.1"/>
    <property type="molecule type" value="Genomic_DNA"/>
</dbReference>
<name>A0A1H9EQY7_9EURY</name>
<dbReference type="PANTHER" id="PTHR21381">
    <property type="entry name" value="ZGC:162297"/>
    <property type="match status" value="1"/>
</dbReference>
<sequence length="279" mass="28696">MTARTATLERFDVDRPVVGMVHLPALPGAPNFEGGRDAVRSRALDDARRLEAGGIDGIIVENFGDAPFYPEDVPTHVVAELTAIATALTDAVDVPVGINVLRNDAAAALSIAAAADAEFVRVNVHVGTAATDQGVLEGRAHETLRLRDRLETDVAILADVHVKHATPIGDSDIERAALEAIERGNADGVIVSGPGTGVETAITDVERVNGALSDRTGPAVPVFVGSGVTGDTVGDCFDAGADGVIVGTALKTDDVTTNPVSQARVADLVTAARDADSND</sequence>